<gene>
    <name evidence="6" type="ORF">CK503_01995</name>
</gene>
<keyword evidence="7" id="KW-1185">Reference proteome</keyword>
<dbReference type="AlphaFoldDB" id="A0A2A2GGE6"/>
<keyword evidence="5" id="KW-0732">Signal</keyword>
<dbReference type="PROSITE" id="PS51257">
    <property type="entry name" value="PROKAR_LIPOPROTEIN"/>
    <property type="match status" value="1"/>
</dbReference>
<dbReference type="OrthoDB" id="1522625at2"/>
<evidence type="ECO:0000256" key="4">
    <source>
        <dbReference type="SAM" id="Coils"/>
    </source>
</evidence>
<feature type="chain" id="PRO_5012494301" description="Tetratricopeptide repeat protein" evidence="5">
    <location>
        <begin position="29"/>
        <end position="442"/>
    </location>
</feature>
<protein>
    <recommendedName>
        <fullName evidence="8">Tetratricopeptide repeat protein</fullName>
    </recommendedName>
</protein>
<evidence type="ECO:0000313" key="7">
    <source>
        <dbReference type="Proteomes" id="UP000218831"/>
    </source>
</evidence>
<dbReference type="EMBL" id="NSKE01000001">
    <property type="protein sequence ID" value="PAU95852.1"/>
    <property type="molecule type" value="Genomic_DNA"/>
</dbReference>
<feature type="repeat" description="TPR" evidence="3">
    <location>
        <begin position="233"/>
        <end position="266"/>
    </location>
</feature>
<dbReference type="PANTHER" id="PTHR45586:SF1">
    <property type="entry name" value="LIPOPOLYSACCHARIDE ASSEMBLY PROTEIN B"/>
    <property type="match status" value="1"/>
</dbReference>
<dbReference type="Proteomes" id="UP000218831">
    <property type="component" value="Unassembled WGS sequence"/>
</dbReference>
<keyword evidence="2 3" id="KW-0802">TPR repeat</keyword>
<evidence type="ECO:0000256" key="2">
    <source>
        <dbReference type="ARBA" id="ARBA00022803"/>
    </source>
</evidence>
<dbReference type="Gene3D" id="1.25.40.10">
    <property type="entry name" value="Tetratricopeptide repeat domain"/>
    <property type="match status" value="3"/>
</dbReference>
<reference evidence="6 7" key="1">
    <citation type="submission" date="2017-08" db="EMBL/GenBank/DDBJ databases">
        <title>Aliifodinibius alkalisoli sp. nov., isolated from saline alkaline soil.</title>
        <authorList>
            <person name="Liu D."/>
            <person name="Zhang G."/>
        </authorList>
    </citation>
    <scope>NUCLEOTIDE SEQUENCE [LARGE SCALE GENOMIC DNA]</scope>
    <source>
        <strain evidence="6 7">WN023</strain>
    </source>
</reference>
<dbReference type="Pfam" id="PF13181">
    <property type="entry name" value="TPR_8"/>
    <property type="match status" value="1"/>
</dbReference>
<accession>A0A2A2GGE6</accession>
<dbReference type="PROSITE" id="PS50005">
    <property type="entry name" value="TPR"/>
    <property type="match status" value="1"/>
</dbReference>
<keyword evidence="4" id="KW-0175">Coiled coil</keyword>
<evidence type="ECO:0000256" key="1">
    <source>
        <dbReference type="ARBA" id="ARBA00022737"/>
    </source>
</evidence>
<keyword evidence="1" id="KW-0677">Repeat</keyword>
<dbReference type="RefSeq" id="WP_095605096.1">
    <property type="nucleotide sequence ID" value="NZ_NSKE01000001.1"/>
</dbReference>
<dbReference type="InterPro" id="IPR011990">
    <property type="entry name" value="TPR-like_helical_dom_sf"/>
</dbReference>
<feature type="coiled-coil region" evidence="4">
    <location>
        <begin position="310"/>
        <end position="348"/>
    </location>
</feature>
<evidence type="ECO:0000256" key="5">
    <source>
        <dbReference type="SAM" id="SignalP"/>
    </source>
</evidence>
<dbReference type="InterPro" id="IPR051012">
    <property type="entry name" value="CellSynth/LPSAsmb/PSIAsmb"/>
</dbReference>
<name>A0A2A2GGE6_9BACT</name>
<feature type="signal peptide" evidence="5">
    <location>
        <begin position="1"/>
        <end position="28"/>
    </location>
</feature>
<dbReference type="PANTHER" id="PTHR45586">
    <property type="entry name" value="TPR REPEAT-CONTAINING PROTEIN PA4667"/>
    <property type="match status" value="1"/>
</dbReference>
<evidence type="ECO:0000313" key="6">
    <source>
        <dbReference type="EMBL" id="PAU95852.1"/>
    </source>
</evidence>
<dbReference type="SMART" id="SM00028">
    <property type="entry name" value="TPR"/>
    <property type="match status" value="5"/>
</dbReference>
<evidence type="ECO:0008006" key="8">
    <source>
        <dbReference type="Google" id="ProtNLM"/>
    </source>
</evidence>
<organism evidence="6 7">
    <name type="scientific">Fodinibius salipaludis</name>
    <dbReference type="NCBI Taxonomy" id="2032627"/>
    <lineage>
        <taxon>Bacteria</taxon>
        <taxon>Pseudomonadati</taxon>
        <taxon>Balneolota</taxon>
        <taxon>Balneolia</taxon>
        <taxon>Balneolales</taxon>
        <taxon>Balneolaceae</taxon>
        <taxon>Fodinibius</taxon>
    </lineage>
</organism>
<evidence type="ECO:0000256" key="3">
    <source>
        <dbReference type="PROSITE-ProRule" id="PRU00339"/>
    </source>
</evidence>
<dbReference type="Pfam" id="PF14559">
    <property type="entry name" value="TPR_19"/>
    <property type="match status" value="1"/>
</dbReference>
<sequence length="442" mass="50095">MFIKKLPHLLVTLLAAILIGCGSSNPLADEAQNNLKSQDFEGAIASAEKSIEKYPGDPLGYYYKAVALGELASSKEDPSERLEYYKKMDETFETAKAVADTSENKPGEIENISGVKVAVWQNEFQSGVNYATDDSLKGTVENPMEYSLYHLRNATEIQPDSASSWNVRAQIAAQNKKFEEAVTSKEKYMGMISESEIDTVDYMHLGNYYFNVGNDKKVVEVFEKGKERFPESRPIVTNLADAYSRAGQQEKAIATLEELVQQDPDNAQYRLVMGTKIYQQALELQDTLGTNSEKIMELQRKFKQADPSKQEEIKSQIDKLSNQNEKLLAEQEELTNRAEEVIKKALEIDPDEPAAYETLGVIYQNRAKNLFDRRNRTADNKKAAKLDEQGKKDIRQAMDYYEKAVELDPDNKNYWRSLFQIYTFLGMDEKAEEAMEKAGMDG</sequence>
<dbReference type="SUPFAM" id="SSF48452">
    <property type="entry name" value="TPR-like"/>
    <property type="match status" value="2"/>
</dbReference>
<proteinExistence type="predicted"/>
<comment type="caution">
    <text evidence="6">The sequence shown here is derived from an EMBL/GenBank/DDBJ whole genome shotgun (WGS) entry which is preliminary data.</text>
</comment>
<dbReference type="InterPro" id="IPR019734">
    <property type="entry name" value="TPR_rpt"/>
</dbReference>